<organism evidence="6 7">
    <name type="scientific">Micavibrio aeruginosavorus</name>
    <dbReference type="NCBI Taxonomy" id="349221"/>
    <lineage>
        <taxon>Bacteria</taxon>
        <taxon>Pseudomonadati</taxon>
        <taxon>Bdellovibrionota</taxon>
        <taxon>Bdellovibrionia</taxon>
        <taxon>Bdellovibrionales</taxon>
        <taxon>Pseudobdellovibrionaceae</taxon>
        <taxon>Micavibrio</taxon>
    </lineage>
</organism>
<dbReference type="GO" id="GO:0010420">
    <property type="term" value="F:polyprenyldihydroxybenzoate methyltransferase activity"/>
    <property type="evidence" value="ECO:0007669"/>
    <property type="project" value="InterPro"/>
</dbReference>
<dbReference type="NCBIfam" id="TIGR01983">
    <property type="entry name" value="UbiG"/>
    <property type="match status" value="1"/>
</dbReference>
<dbReference type="Proteomes" id="UP000595362">
    <property type="component" value="Chromosome"/>
</dbReference>
<dbReference type="EC" id="2.1.1.64" evidence="6"/>
<evidence type="ECO:0000313" key="7">
    <source>
        <dbReference type="Proteomes" id="UP000595362"/>
    </source>
</evidence>
<name>A0A7T5R191_9BACT</name>
<dbReference type="EMBL" id="CP066681">
    <property type="protein sequence ID" value="QQG35606.1"/>
    <property type="molecule type" value="Genomic_DNA"/>
</dbReference>
<accession>A0A7T5R191</accession>
<dbReference type="Pfam" id="PF08241">
    <property type="entry name" value="Methyltransf_11"/>
    <property type="match status" value="1"/>
</dbReference>
<dbReference type="AlphaFoldDB" id="A0A7T5R191"/>
<protein>
    <submittedName>
        <fullName evidence="6">Bifunctional 2-polyprenyl-6-hydroxyphenol methylase/3-demethylubiquinol 3-O-methyltransferase UbiG</fullName>
        <ecNumber evidence="6">2.1.1.222</ecNumber>
        <ecNumber evidence="6">2.1.1.64</ecNumber>
    </submittedName>
</protein>
<dbReference type="InterPro" id="IPR029063">
    <property type="entry name" value="SAM-dependent_MTases_sf"/>
</dbReference>
<evidence type="ECO:0000259" key="5">
    <source>
        <dbReference type="Pfam" id="PF08241"/>
    </source>
</evidence>
<dbReference type="GO" id="GO:0061542">
    <property type="term" value="F:3-demethylubiquinol 3-O-methyltransferase activity"/>
    <property type="evidence" value="ECO:0007669"/>
    <property type="project" value="UniProtKB-EC"/>
</dbReference>
<dbReference type="PANTHER" id="PTHR43464">
    <property type="entry name" value="METHYLTRANSFERASE"/>
    <property type="match status" value="1"/>
</dbReference>
<keyword evidence="1 6" id="KW-0489">Methyltransferase</keyword>
<dbReference type="CDD" id="cd02440">
    <property type="entry name" value="AdoMet_MTases"/>
    <property type="match status" value="1"/>
</dbReference>
<dbReference type="GO" id="GO:0032259">
    <property type="term" value="P:methylation"/>
    <property type="evidence" value="ECO:0007669"/>
    <property type="project" value="UniProtKB-KW"/>
</dbReference>
<evidence type="ECO:0000256" key="3">
    <source>
        <dbReference type="ARBA" id="ARBA00022688"/>
    </source>
</evidence>
<dbReference type="Gene3D" id="3.40.50.150">
    <property type="entry name" value="Vaccinia Virus protein VP39"/>
    <property type="match status" value="1"/>
</dbReference>
<dbReference type="InterPro" id="IPR013216">
    <property type="entry name" value="Methyltransf_11"/>
</dbReference>
<keyword evidence="4" id="KW-0949">S-adenosyl-L-methionine</keyword>
<reference evidence="6 7" key="1">
    <citation type="submission" date="2020-07" db="EMBL/GenBank/DDBJ databases">
        <title>Huge and variable diversity of episymbiotic CPR bacteria and DPANN archaea in groundwater ecosystems.</title>
        <authorList>
            <person name="He C.Y."/>
            <person name="Keren R."/>
            <person name="Whittaker M."/>
            <person name="Farag I.F."/>
            <person name="Doudna J."/>
            <person name="Cate J.H.D."/>
            <person name="Banfield J.F."/>
        </authorList>
    </citation>
    <scope>NUCLEOTIDE SEQUENCE [LARGE SCALE GENOMIC DNA]</scope>
    <source>
        <strain evidence="6">NC_groundwater_70_Ag_B-0.1um_54_66</strain>
    </source>
</reference>
<evidence type="ECO:0000256" key="1">
    <source>
        <dbReference type="ARBA" id="ARBA00022603"/>
    </source>
</evidence>
<dbReference type="UniPathway" id="UPA00232"/>
<dbReference type="InterPro" id="IPR010233">
    <property type="entry name" value="UbiG_MeTrfase"/>
</dbReference>
<proteinExistence type="inferred from homology"/>
<dbReference type="PANTHER" id="PTHR43464:SF19">
    <property type="entry name" value="UBIQUINONE BIOSYNTHESIS O-METHYLTRANSFERASE, MITOCHONDRIAL"/>
    <property type="match status" value="1"/>
</dbReference>
<dbReference type="GO" id="GO:0102208">
    <property type="term" value="F:2-polyprenyl-6-hydroxyphenol methylase activity"/>
    <property type="evidence" value="ECO:0007669"/>
    <property type="project" value="UniProtKB-EC"/>
</dbReference>
<gene>
    <name evidence="6" type="primary">ubiG</name>
    <name evidence="6" type="ORF">HYS17_08750</name>
</gene>
<evidence type="ECO:0000313" key="6">
    <source>
        <dbReference type="EMBL" id="QQG35606.1"/>
    </source>
</evidence>
<evidence type="ECO:0000256" key="2">
    <source>
        <dbReference type="ARBA" id="ARBA00022679"/>
    </source>
</evidence>
<dbReference type="SUPFAM" id="SSF53335">
    <property type="entry name" value="S-adenosyl-L-methionine-dependent methyltransferases"/>
    <property type="match status" value="1"/>
</dbReference>
<feature type="domain" description="Methyltransferase type 11" evidence="5">
    <location>
        <begin position="72"/>
        <end position="164"/>
    </location>
</feature>
<sequence length="257" mass="28529">MAKSPRSQKTTVDPEEISHFGKDSRYWWDENGPFAPLHRLNPARMGYLRDVIVRHYNRQTTGLKPLQDLHILDIGCGGGLVCEPLARMGAAVSGIDADSNAIATAKDHACAAGLNINYQVASTDHMKSQFDVVLALEIIEHVASVDKFVDNCVNLCKPGGLIVFSTLNRTPKSFALGIIAAEYILRWVPTGTHNWKKFVRPAELASALRQAGALPQEMRGLRLNPLRQEFEIVENDVDVNYFMVALKPIAQTKRKKP</sequence>
<dbReference type="EC" id="2.1.1.222" evidence="6"/>
<keyword evidence="3" id="KW-0831">Ubiquinone biosynthesis</keyword>
<evidence type="ECO:0000256" key="4">
    <source>
        <dbReference type="ARBA" id="ARBA00022691"/>
    </source>
</evidence>
<keyword evidence="2 6" id="KW-0808">Transferase</keyword>
<dbReference type="HAMAP" id="MF_00472">
    <property type="entry name" value="UbiG"/>
    <property type="match status" value="1"/>
</dbReference>